<dbReference type="Pfam" id="PF03703">
    <property type="entry name" value="bPH_2"/>
    <property type="match status" value="1"/>
</dbReference>
<reference evidence="3" key="2">
    <citation type="journal article" date="2021" name="Microbiome">
        <title>Successional dynamics and alternative stable states in a saline activated sludge microbial community over 9 years.</title>
        <authorList>
            <person name="Wang Y."/>
            <person name="Ye J."/>
            <person name="Ju F."/>
            <person name="Liu L."/>
            <person name="Boyd J.A."/>
            <person name="Deng Y."/>
            <person name="Parks D.H."/>
            <person name="Jiang X."/>
            <person name="Yin X."/>
            <person name="Woodcroft B.J."/>
            <person name="Tyson G.W."/>
            <person name="Hugenholtz P."/>
            <person name="Polz M.F."/>
            <person name="Zhang T."/>
        </authorList>
    </citation>
    <scope>NUCLEOTIDE SEQUENCE</scope>
    <source>
        <strain evidence="3">HKST-UBA03</strain>
    </source>
</reference>
<dbReference type="PANTHER" id="PTHR37938">
    <property type="entry name" value="BLL0215 PROTEIN"/>
    <property type="match status" value="1"/>
</dbReference>
<dbReference type="Proteomes" id="UP000751518">
    <property type="component" value="Unassembled WGS sequence"/>
</dbReference>
<evidence type="ECO:0000256" key="1">
    <source>
        <dbReference type="SAM" id="Phobius"/>
    </source>
</evidence>
<proteinExistence type="predicted"/>
<dbReference type="InterPro" id="IPR005182">
    <property type="entry name" value="YdbS-like_PH"/>
</dbReference>
<keyword evidence="1" id="KW-0472">Membrane</keyword>
<sequence>MKEKKLLPMDVELEPGEEFVMLVRQHWFVFRDPFLMMFFAPFVLLSAVFFLEYTTFPENVVDILSMLCLYAAGISFVAGFLWFVWKFYLWKNTVYLLTSKRIIIINQLGLFTHDDRETGLKMIQDVRARVDGLQPTLYGYGDVILQVSSEDAQLRLEKVAHPREVQRIIIREAHLKDNGVLP</sequence>
<keyword evidence="1" id="KW-0812">Transmembrane</keyword>
<feature type="domain" description="YdbS-like PH" evidence="2">
    <location>
        <begin position="90"/>
        <end position="169"/>
    </location>
</feature>
<keyword evidence="1" id="KW-1133">Transmembrane helix</keyword>
<accession>A0A955LJU1</accession>
<reference evidence="3" key="1">
    <citation type="submission" date="2020-04" db="EMBL/GenBank/DDBJ databases">
        <authorList>
            <person name="Zhang T."/>
        </authorList>
    </citation>
    <scope>NUCLEOTIDE SEQUENCE</scope>
    <source>
        <strain evidence="3">HKST-UBA03</strain>
    </source>
</reference>
<gene>
    <name evidence="3" type="ORF">KC614_01180</name>
</gene>
<feature type="transmembrane region" description="Helical" evidence="1">
    <location>
        <begin position="63"/>
        <end position="85"/>
    </location>
</feature>
<name>A0A955LJU1_UNCKA</name>
<organism evidence="3 4">
    <name type="scientific">candidate division WWE3 bacterium</name>
    <dbReference type="NCBI Taxonomy" id="2053526"/>
    <lineage>
        <taxon>Bacteria</taxon>
        <taxon>Katanobacteria</taxon>
    </lineage>
</organism>
<comment type="caution">
    <text evidence="3">The sequence shown here is derived from an EMBL/GenBank/DDBJ whole genome shotgun (WGS) entry which is preliminary data.</text>
</comment>
<dbReference type="EMBL" id="JAGQKZ010000005">
    <property type="protein sequence ID" value="MCA9391800.1"/>
    <property type="molecule type" value="Genomic_DNA"/>
</dbReference>
<evidence type="ECO:0000313" key="4">
    <source>
        <dbReference type="Proteomes" id="UP000751518"/>
    </source>
</evidence>
<dbReference type="PANTHER" id="PTHR37938:SF1">
    <property type="entry name" value="BLL0215 PROTEIN"/>
    <property type="match status" value="1"/>
</dbReference>
<feature type="transmembrane region" description="Helical" evidence="1">
    <location>
        <begin position="34"/>
        <end position="51"/>
    </location>
</feature>
<evidence type="ECO:0000313" key="3">
    <source>
        <dbReference type="EMBL" id="MCA9391800.1"/>
    </source>
</evidence>
<dbReference type="AlphaFoldDB" id="A0A955LJU1"/>
<protein>
    <submittedName>
        <fullName evidence="3">PH domain-containing protein</fullName>
    </submittedName>
</protein>
<evidence type="ECO:0000259" key="2">
    <source>
        <dbReference type="Pfam" id="PF03703"/>
    </source>
</evidence>